<dbReference type="Proteomes" id="UP001251085">
    <property type="component" value="Unassembled WGS sequence"/>
</dbReference>
<evidence type="ECO:0000313" key="2">
    <source>
        <dbReference type="EMBL" id="MDT1064706.1"/>
    </source>
</evidence>
<evidence type="ECO:0000256" key="1">
    <source>
        <dbReference type="SAM" id="SignalP"/>
    </source>
</evidence>
<dbReference type="EMBL" id="JAVRQI010000031">
    <property type="protein sequence ID" value="MDT1064706.1"/>
    <property type="molecule type" value="Genomic_DNA"/>
</dbReference>
<dbReference type="RefSeq" id="WP_311761787.1">
    <property type="nucleotide sequence ID" value="NZ_JAVRQI010000031.1"/>
</dbReference>
<feature type="signal peptide" evidence="1">
    <location>
        <begin position="1"/>
        <end position="21"/>
    </location>
</feature>
<proteinExistence type="predicted"/>
<keyword evidence="1" id="KW-0732">Signal</keyword>
<evidence type="ECO:0000313" key="3">
    <source>
        <dbReference type="Proteomes" id="UP001251085"/>
    </source>
</evidence>
<sequence length="180" mass="19658">MTKHLMTAAFLVFGTSTPALADVPFFNATCPSHIEVHSDAGGPVFLNGNEAKLHRFNANYYEAVRDHITVSINVNPDHSLAVSYTKGGASGICQVNAHQRQGRTVQEPVVPKLAMTTSEMSRFCRGEAASHFNVRPADLTVNPSFKVGSRYVAQGWFDGTRGSTFFNCFFDGQGHFQSLN</sequence>
<accession>A0ABU3EKE2</accession>
<feature type="chain" id="PRO_5046236024" evidence="1">
    <location>
        <begin position="22"/>
        <end position="180"/>
    </location>
</feature>
<comment type="caution">
    <text evidence="2">The sequence shown here is derived from an EMBL/GenBank/DDBJ whole genome shotgun (WGS) entry which is preliminary data.</text>
</comment>
<reference evidence="3" key="1">
    <citation type="submission" date="2023-07" db="EMBL/GenBank/DDBJ databases">
        <title>Characterization of two Paracoccaceae strains isolated from Phycosphere and proposal of Xinfangfangia lacusdiani sp. nov.</title>
        <authorList>
            <person name="Deng Y."/>
            <person name="Zhang Y.Q."/>
        </authorList>
    </citation>
    <scope>NUCLEOTIDE SEQUENCE [LARGE SCALE GENOMIC DNA]</scope>
    <source>
        <strain evidence="3">CPCC 101403</strain>
    </source>
</reference>
<organism evidence="2 3">
    <name type="scientific">Paracoccus broussonetiae</name>
    <dbReference type="NCBI Taxonomy" id="3075834"/>
    <lineage>
        <taxon>Bacteria</taxon>
        <taxon>Pseudomonadati</taxon>
        <taxon>Pseudomonadota</taxon>
        <taxon>Alphaproteobacteria</taxon>
        <taxon>Rhodobacterales</taxon>
        <taxon>Paracoccaceae</taxon>
        <taxon>Paracoccus</taxon>
    </lineage>
</organism>
<gene>
    <name evidence="2" type="ORF">RM190_22815</name>
</gene>
<keyword evidence="3" id="KW-1185">Reference proteome</keyword>
<name>A0ABU3EKE2_9RHOB</name>
<protein>
    <submittedName>
        <fullName evidence="2">Uncharacterized protein</fullName>
    </submittedName>
</protein>